<organism evidence="1 2">
    <name type="scientific">Methylobacter tundripaludum</name>
    <dbReference type="NCBI Taxonomy" id="173365"/>
    <lineage>
        <taxon>Bacteria</taxon>
        <taxon>Pseudomonadati</taxon>
        <taxon>Pseudomonadota</taxon>
        <taxon>Gammaproteobacteria</taxon>
        <taxon>Methylococcales</taxon>
        <taxon>Methylococcaceae</taxon>
        <taxon>Methylobacter</taxon>
    </lineage>
</organism>
<evidence type="ECO:0000313" key="2">
    <source>
        <dbReference type="Proteomes" id="UP000238071"/>
    </source>
</evidence>
<dbReference type="OrthoDB" id="3078551at2"/>
<accession>A0A2S6H8F8</accession>
<comment type="caution">
    <text evidence="1">The sequence shown here is derived from an EMBL/GenBank/DDBJ whole genome shotgun (WGS) entry which is preliminary data.</text>
</comment>
<keyword evidence="2" id="KW-1185">Reference proteome</keyword>
<protein>
    <submittedName>
        <fullName evidence="1">Uncharacterized protein</fullName>
    </submittedName>
</protein>
<evidence type="ECO:0000313" key="1">
    <source>
        <dbReference type="EMBL" id="PPK73755.1"/>
    </source>
</evidence>
<sequence length="93" mass="10773">MTKKTQGVDELVSKVLEAISQPYGEDLIEDVFLAIERQLSWQRRYDELVLELGKNTVNQWVGQYTKQITGLKNPKQVPAKRSKLTKSYSKLYL</sequence>
<dbReference type="EMBL" id="PTIY01000001">
    <property type="protein sequence ID" value="PPK73755.1"/>
    <property type="molecule type" value="Genomic_DNA"/>
</dbReference>
<dbReference type="RefSeq" id="WP_104422142.1">
    <property type="nucleotide sequence ID" value="NZ_PTIY01000001.1"/>
</dbReference>
<dbReference type="AlphaFoldDB" id="A0A2S6H8F8"/>
<proteinExistence type="predicted"/>
<reference evidence="1 2" key="1">
    <citation type="submission" date="2018-02" db="EMBL/GenBank/DDBJ databases">
        <title>Subsurface microbial communities from deep shales in Ohio and West Virginia, USA.</title>
        <authorList>
            <person name="Wrighton K."/>
        </authorList>
    </citation>
    <scope>NUCLEOTIDE SEQUENCE [LARGE SCALE GENOMIC DNA]</scope>
    <source>
        <strain evidence="1 2">OWC-G53F</strain>
    </source>
</reference>
<name>A0A2S6H8F8_9GAMM</name>
<gene>
    <name evidence="1" type="ORF">B0F88_101286</name>
</gene>
<dbReference type="Proteomes" id="UP000238071">
    <property type="component" value="Unassembled WGS sequence"/>
</dbReference>